<proteinExistence type="inferred from homology"/>
<evidence type="ECO:0000256" key="1">
    <source>
        <dbReference type="ARBA" id="ARBA00010164"/>
    </source>
</evidence>
<dbReference type="EMBL" id="SOFE01000004">
    <property type="protein sequence ID" value="TFB88025.1"/>
    <property type="molecule type" value="Genomic_DNA"/>
</dbReference>
<evidence type="ECO:0000313" key="6">
    <source>
        <dbReference type="Proteomes" id="UP000297963"/>
    </source>
</evidence>
<dbReference type="Gene3D" id="1.10.1070.20">
    <property type="match status" value="1"/>
</dbReference>
<comment type="caution">
    <text evidence="5">The sequence shown here is derived from an EMBL/GenBank/DDBJ whole genome shotgun (WGS) entry which is preliminary data.</text>
</comment>
<organism evidence="5 6">
    <name type="scientific">Cryobacterium levicorallinum</name>
    <dbReference type="NCBI Taxonomy" id="995038"/>
    <lineage>
        <taxon>Bacteria</taxon>
        <taxon>Bacillati</taxon>
        <taxon>Actinomycetota</taxon>
        <taxon>Actinomycetes</taxon>
        <taxon>Micrococcales</taxon>
        <taxon>Microbacteriaceae</taxon>
        <taxon>Cryobacterium</taxon>
    </lineage>
</organism>
<dbReference type="GO" id="GO:0005829">
    <property type="term" value="C:cytosol"/>
    <property type="evidence" value="ECO:0007669"/>
    <property type="project" value="TreeGrafter"/>
</dbReference>
<evidence type="ECO:0000256" key="3">
    <source>
        <dbReference type="ARBA" id="ARBA00022777"/>
    </source>
</evidence>
<dbReference type="GO" id="GO:0004674">
    <property type="term" value="F:protein serine/threonine kinase activity"/>
    <property type="evidence" value="ECO:0007669"/>
    <property type="project" value="TreeGrafter"/>
</dbReference>
<dbReference type="InterPro" id="IPR012893">
    <property type="entry name" value="HipA-like_C"/>
</dbReference>
<comment type="similarity">
    <text evidence="1">Belongs to the HipA Ser/Thr kinase family.</text>
</comment>
<accession>A0A4R8VVL5</accession>
<reference evidence="5 6" key="1">
    <citation type="submission" date="2019-03" db="EMBL/GenBank/DDBJ databases">
        <title>Genomics of glacier-inhabiting Cryobacterium strains.</title>
        <authorList>
            <person name="Liu Q."/>
            <person name="Xin Y.-H."/>
        </authorList>
    </citation>
    <scope>NUCLEOTIDE SEQUENCE [LARGE SCALE GENOMIC DNA]</scope>
    <source>
        <strain evidence="5 6">Hh34</strain>
    </source>
</reference>
<feature type="domain" description="HipA-like C-terminal" evidence="4">
    <location>
        <begin position="53"/>
        <end position="269"/>
    </location>
</feature>
<protein>
    <submittedName>
        <fullName evidence="5">Type II toxin-antitoxin system HipA family toxin</fullName>
    </submittedName>
</protein>
<gene>
    <name evidence="5" type="ORF">E3O11_02825</name>
</gene>
<dbReference type="PANTHER" id="PTHR37419">
    <property type="entry name" value="SERINE/THREONINE-PROTEIN KINASE TOXIN HIPA"/>
    <property type="match status" value="1"/>
</dbReference>
<dbReference type="AlphaFoldDB" id="A0A4R8VVL5"/>
<dbReference type="InterPro" id="IPR052028">
    <property type="entry name" value="HipA_Ser/Thr_kinase"/>
</dbReference>
<name>A0A4R8VVL5_9MICO</name>
<keyword evidence="2" id="KW-0808">Transferase</keyword>
<evidence type="ECO:0000313" key="5">
    <source>
        <dbReference type="EMBL" id="TFB88025.1"/>
    </source>
</evidence>
<dbReference type="PANTHER" id="PTHR37419:SF1">
    <property type="entry name" value="SERINE_THREONINE-PROTEIN KINASE TOXIN HIPA"/>
    <property type="match status" value="1"/>
</dbReference>
<evidence type="ECO:0000259" key="4">
    <source>
        <dbReference type="Pfam" id="PF07804"/>
    </source>
</evidence>
<dbReference type="Proteomes" id="UP000297963">
    <property type="component" value="Unassembled WGS sequence"/>
</dbReference>
<evidence type="ECO:0000256" key="2">
    <source>
        <dbReference type="ARBA" id="ARBA00022679"/>
    </source>
</evidence>
<sequence length="310" mass="35113">MGQRLLAWLDHPDRIVRVSSGYSPRRHLGLQLFRRLCAGRQPARFDSDWHEPHGRAHSTHILKPQLQSRPGGIYNEFYSHELARHMGLSQFSSEVITLGQTTFLAIERFDRLVSGRNVTLVHQEDVTQALGLDWRDSDVKFQEARSPMNQNRPSALRIAELTGTFRESATATTQWLRQLVFHVLIGNKDAHAKNVGLIHDSDGTSISQIYDAVPNLFQRGRINWDLAMAIDNVFDHRKITVERLVNEAQSWSVLRRDVIESTIYSTIHRFQEAQSALTAPAGIDPGVVDGLSWNAARLAAGTEISRPKER</sequence>
<keyword evidence="3" id="KW-0418">Kinase</keyword>
<dbReference type="Pfam" id="PF07804">
    <property type="entry name" value="HipA_C"/>
    <property type="match status" value="1"/>
</dbReference>